<evidence type="ECO:0000256" key="2">
    <source>
        <dbReference type="PROSITE-ProRule" id="PRU00267"/>
    </source>
</evidence>
<evidence type="ECO:0000313" key="6">
    <source>
        <dbReference type="EMBL" id="KAK7195487.1"/>
    </source>
</evidence>
<feature type="domain" description="HMG box" evidence="4">
    <location>
        <begin position="215"/>
        <end position="279"/>
    </location>
</feature>
<dbReference type="SUPFAM" id="SSF109715">
    <property type="entry name" value="DEK C-terminal domain"/>
    <property type="match status" value="1"/>
</dbReference>
<dbReference type="InterPro" id="IPR036910">
    <property type="entry name" value="HMG_box_dom_sf"/>
</dbReference>
<feature type="compositionally biased region" description="Basic residues" evidence="3">
    <location>
        <begin position="195"/>
        <end position="207"/>
    </location>
</feature>
<evidence type="ECO:0000256" key="3">
    <source>
        <dbReference type="SAM" id="MobiDB-lite"/>
    </source>
</evidence>
<reference evidence="6 7" key="1">
    <citation type="journal article" date="2021" name="MBio">
        <title>A New Model Trypanosomatid, Novymonas esmeraldas: Genomic Perception of Its 'Candidatus Pandoraea novymonadis' Endosymbiont.</title>
        <authorList>
            <person name="Zakharova A."/>
            <person name="Saura A."/>
            <person name="Butenko A."/>
            <person name="Podesvova L."/>
            <person name="Warmusova S."/>
            <person name="Kostygov A.Y."/>
            <person name="Nenarokova A."/>
            <person name="Lukes J."/>
            <person name="Opperdoes F.R."/>
            <person name="Yurchenko V."/>
        </authorList>
    </citation>
    <scope>NUCLEOTIDE SEQUENCE [LARGE SCALE GENOMIC DNA]</scope>
    <source>
        <strain evidence="6 7">E262AT.01</strain>
    </source>
</reference>
<dbReference type="AlphaFoldDB" id="A0AAW0EPU5"/>
<dbReference type="PROSITE" id="PS51998">
    <property type="entry name" value="DEK_C"/>
    <property type="match status" value="1"/>
</dbReference>
<feature type="compositionally biased region" description="Basic and acidic residues" evidence="3">
    <location>
        <begin position="72"/>
        <end position="82"/>
    </location>
</feature>
<dbReference type="Proteomes" id="UP001430356">
    <property type="component" value="Unassembled WGS sequence"/>
</dbReference>
<dbReference type="EMBL" id="JAECZO010000055">
    <property type="protein sequence ID" value="KAK7195487.1"/>
    <property type="molecule type" value="Genomic_DNA"/>
</dbReference>
<dbReference type="PANTHER" id="PTHR48112">
    <property type="entry name" value="HIGH MOBILITY GROUP PROTEIN DSP1"/>
    <property type="match status" value="1"/>
</dbReference>
<dbReference type="InterPro" id="IPR014876">
    <property type="entry name" value="DEK_C"/>
</dbReference>
<keyword evidence="2" id="KW-0539">Nucleus</keyword>
<feature type="region of interest" description="Disordered" evidence="3">
    <location>
        <begin position="72"/>
        <end position="121"/>
    </location>
</feature>
<dbReference type="PROSITE" id="PS50118">
    <property type="entry name" value="HMG_BOX_2"/>
    <property type="match status" value="2"/>
</dbReference>
<feature type="region of interest" description="Disordered" evidence="3">
    <location>
        <begin position="271"/>
        <end position="307"/>
    </location>
</feature>
<feature type="region of interest" description="Disordered" evidence="3">
    <location>
        <begin position="187"/>
        <end position="214"/>
    </location>
</feature>
<dbReference type="InterPro" id="IPR050342">
    <property type="entry name" value="HMGB"/>
</dbReference>
<comment type="caution">
    <text evidence="6">The sequence shown here is derived from an EMBL/GenBank/DDBJ whole genome shotgun (WGS) entry which is preliminary data.</text>
</comment>
<accession>A0AAW0EPU5</accession>
<dbReference type="GO" id="GO:0003677">
    <property type="term" value="F:DNA binding"/>
    <property type="evidence" value="ECO:0007669"/>
    <property type="project" value="UniProtKB-UniRule"/>
</dbReference>
<dbReference type="SUPFAM" id="SSF47095">
    <property type="entry name" value="HMG-box"/>
    <property type="match status" value="2"/>
</dbReference>
<feature type="DNA-binding region" description="HMG box" evidence="2">
    <location>
        <begin position="118"/>
        <end position="186"/>
    </location>
</feature>
<evidence type="ECO:0000313" key="7">
    <source>
        <dbReference type="Proteomes" id="UP001430356"/>
    </source>
</evidence>
<sequence>MSGFPSGPIPADLRKSMLEIMRDVGLSTLSKNTLRRRLEAKYKMDFTSHTTEVDRLLGELMTTPEIQRELAKIQKEKDDVSARRSKQARSPSSDKKSKKEKESDKKREKKEKKPDDYPKGALSPYIIFVNESREKVKAENPDMKNTELLAEMGNLWKKISEAEKNRFQKLADEDKKRHEREMAAYLARGGAVIKRGSKSSKAGKKAKKEKDPNAPKRALTAYFFFASDFRTKHANIPAKQQMTEAGAAWGKLSEAEKKPYEELAAKDKRRYEAECAARGGKAPQGKAADSASSSSADSSDSDSDESD</sequence>
<name>A0AAW0EPU5_9TRYP</name>
<gene>
    <name evidence="6" type="ORF">NESM_000476300</name>
</gene>
<dbReference type="SMART" id="SM00398">
    <property type="entry name" value="HMG"/>
    <property type="match status" value="2"/>
</dbReference>
<feature type="compositionally biased region" description="Low complexity" evidence="3">
    <location>
        <begin position="287"/>
        <end position="298"/>
    </location>
</feature>
<feature type="domain" description="HMG box" evidence="4">
    <location>
        <begin position="118"/>
        <end position="186"/>
    </location>
</feature>
<dbReference type="GO" id="GO:0005634">
    <property type="term" value="C:nucleus"/>
    <property type="evidence" value="ECO:0007669"/>
    <property type="project" value="UniProtKB-UniRule"/>
</dbReference>
<evidence type="ECO:0000259" key="5">
    <source>
        <dbReference type="PROSITE" id="PS51998"/>
    </source>
</evidence>
<dbReference type="PRINTS" id="PR00886">
    <property type="entry name" value="HIGHMOBLTY12"/>
</dbReference>
<feature type="compositionally biased region" description="Basic and acidic residues" evidence="3">
    <location>
        <begin position="92"/>
        <end position="118"/>
    </location>
</feature>
<feature type="DNA-binding region" description="HMG box" evidence="2">
    <location>
        <begin position="215"/>
        <end position="279"/>
    </location>
</feature>
<evidence type="ECO:0000256" key="1">
    <source>
        <dbReference type="ARBA" id="ARBA00023125"/>
    </source>
</evidence>
<protein>
    <submittedName>
        <fullName evidence="6">High mobility group protein tdp-1</fullName>
    </submittedName>
</protein>
<dbReference type="Gene3D" id="1.10.30.10">
    <property type="entry name" value="High mobility group box domain"/>
    <property type="match status" value="2"/>
</dbReference>
<dbReference type="Pfam" id="PF08766">
    <property type="entry name" value="DEK_C"/>
    <property type="match status" value="1"/>
</dbReference>
<organism evidence="6 7">
    <name type="scientific">Novymonas esmeraldas</name>
    <dbReference type="NCBI Taxonomy" id="1808958"/>
    <lineage>
        <taxon>Eukaryota</taxon>
        <taxon>Discoba</taxon>
        <taxon>Euglenozoa</taxon>
        <taxon>Kinetoplastea</taxon>
        <taxon>Metakinetoplastina</taxon>
        <taxon>Trypanosomatida</taxon>
        <taxon>Trypanosomatidae</taxon>
        <taxon>Novymonas</taxon>
    </lineage>
</organism>
<evidence type="ECO:0000259" key="4">
    <source>
        <dbReference type="PROSITE" id="PS50118"/>
    </source>
</evidence>
<dbReference type="Pfam" id="PF00505">
    <property type="entry name" value="HMG_box"/>
    <property type="match status" value="2"/>
</dbReference>
<feature type="domain" description="DEK-C" evidence="5">
    <location>
        <begin position="7"/>
        <end position="62"/>
    </location>
</feature>
<dbReference type="InterPro" id="IPR009071">
    <property type="entry name" value="HMG_box_dom"/>
</dbReference>
<proteinExistence type="predicted"/>
<keyword evidence="1 2" id="KW-0238">DNA-binding</keyword>
<dbReference type="PANTHER" id="PTHR48112:SF22">
    <property type="entry name" value="MITOCHONDRIAL TRANSCRIPTION FACTOR A, ISOFORM B"/>
    <property type="match status" value="1"/>
</dbReference>
<keyword evidence="7" id="KW-1185">Reference proteome</keyword>